<accession>A0A6A4HVI5</accession>
<evidence type="ECO:0000313" key="2">
    <source>
        <dbReference type="Proteomes" id="UP000799118"/>
    </source>
</evidence>
<dbReference type="OrthoDB" id="2720314at2759"/>
<proteinExistence type="predicted"/>
<dbReference type="Proteomes" id="UP000799118">
    <property type="component" value="Unassembled WGS sequence"/>
</dbReference>
<evidence type="ECO:0000313" key="1">
    <source>
        <dbReference type="EMBL" id="KAE9401740.1"/>
    </source>
</evidence>
<reference evidence="1" key="1">
    <citation type="journal article" date="2019" name="Environ. Microbiol.">
        <title>Fungal ecological strategies reflected in gene transcription - a case study of two litter decomposers.</title>
        <authorList>
            <person name="Barbi F."/>
            <person name="Kohler A."/>
            <person name="Barry K."/>
            <person name="Baskaran P."/>
            <person name="Daum C."/>
            <person name="Fauchery L."/>
            <person name="Ihrmark K."/>
            <person name="Kuo A."/>
            <person name="LaButti K."/>
            <person name="Lipzen A."/>
            <person name="Morin E."/>
            <person name="Grigoriev I.V."/>
            <person name="Henrissat B."/>
            <person name="Lindahl B."/>
            <person name="Martin F."/>
        </authorList>
    </citation>
    <scope>NUCLEOTIDE SEQUENCE</scope>
    <source>
        <strain evidence="1">JB14</strain>
    </source>
</reference>
<sequence>MPDKKRKISGLSSIELMQACTVLKQLRRSLVTGEEEEDTDNQIEEDFSQNKLEDMIMQSKMPGTRTFNFSNATKETLTKLNIIQQCSLILKSDSKERLKQSKSIGKDELWSSAHMYLHLMLLERLVPRENESTSWPWIDTFFYRASAMVIPGKRMVINIEHVMPTSSMNTRFTYYTAVIAENSAAAAYHSNPGIASARMLKTGFFMTKAQKGPLFEHIPHAVCQLYASSKHYSRKDTVCGALTNGHEWMFILLSLNKDGNGASYKLSTLIQYTVANDSLDACGDLKPAHPWPDIIAGILLDWTQNSFDNLDNNDWFKEITS</sequence>
<organism evidence="1 2">
    <name type="scientific">Gymnopus androsaceus JB14</name>
    <dbReference type="NCBI Taxonomy" id="1447944"/>
    <lineage>
        <taxon>Eukaryota</taxon>
        <taxon>Fungi</taxon>
        <taxon>Dikarya</taxon>
        <taxon>Basidiomycota</taxon>
        <taxon>Agaricomycotina</taxon>
        <taxon>Agaricomycetes</taxon>
        <taxon>Agaricomycetidae</taxon>
        <taxon>Agaricales</taxon>
        <taxon>Marasmiineae</taxon>
        <taxon>Omphalotaceae</taxon>
        <taxon>Gymnopus</taxon>
    </lineage>
</organism>
<dbReference type="AlphaFoldDB" id="A0A6A4HVI5"/>
<dbReference type="EMBL" id="ML769443">
    <property type="protein sequence ID" value="KAE9401740.1"/>
    <property type="molecule type" value="Genomic_DNA"/>
</dbReference>
<gene>
    <name evidence="1" type="ORF">BT96DRAFT_817563</name>
</gene>
<keyword evidence="2" id="KW-1185">Reference proteome</keyword>
<name>A0A6A4HVI5_9AGAR</name>
<protein>
    <submittedName>
        <fullName evidence="1">Uncharacterized protein</fullName>
    </submittedName>
</protein>